<dbReference type="AlphaFoldDB" id="A0A2P1DVB0"/>
<dbReference type="GO" id="GO:0008083">
    <property type="term" value="F:growth factor activity"/>
    <property type="evidence" value="ECO:0007669"/>
    <property type="project" value="UniProtKB-KW"/>
</dbReference>
<organism evidence="10">
    <name type="scientific">Meara stichopi</name>
    <dbReference type="NCBI Taxonomy" id="84115"/>
    <lineage>
        <taxon>Eukaryota</taxon>
        <taxon>Metazoa</taxon>
        <taxon>Xenacoelomorpha</taxon>
        <taxon>Acoelomorpha</taxon>
        <taxon>Nemertodermatida</taxon>
        <taxon>Nemertodermatidae</taxon>
        <taxon>Meara</taxon>
    </lineage>
</organism>
<dbReference type="EMBL" id="KY709772">
    <property type="protein sequence ID" value="AVK72323.1"/>
    <property type="molecule type" value="mRNA"/>
</dbReference>
<proteinExistence type="evidence at transcript level"/>
<dbReference type="InterPro" id="IPR029034">
    <property type="entry name" value="Cystine-knot_cytokine"/>
</dbReference>
<evidence type="ECO:0000259" key="9">
    <source>
        <dbReference type="PROSITE" id="PS51362"/>
    </source>
</evidence>
<evidence type="ECO:0000256" key="2">
    <source>
        <dbReference type="ARBA" id="ARBA00006656"/>
    </source>
</evidence>
<comment type="similarity">
    <text evidence="2 8">Belongs to the TGF-beta family.</text>
</comment>
<evidence type="ECO:0000256" key="1">
    <source>
        <dbReference type="ARBA" id="ARBA00004613"/>
    </source>
</evidence>
<dbReference type="Pfam" id="PF00688">
    <property type="entry name" value="TGFb_propeptide"/>
    <property type="match status" value="1"/>
</dbReference>
<evidence type="ECO:0000256" key="7">
    <source>
        <dbReference type="ARBA" id="ARBA00023180"/>
    </source>
</evidence>
<dbReference type="CDD" id="cd13761">
    <property type="entry name" value="TGF_beta_BMP5_like"/>
    <property type="match status" value="1"/>
</dbReference>
<evidence type="ECO:0000256" key="3">
    <source>
        <dbReference type="ARBA" id="ARBA00022525"/>
    </source>
</evidence>
<keyword evidence="4" id="KW-0732">Signal</keyword>
<dbReference type="Gene3D" id="2.60.120.970">
    <property type="match status" value="1"/>
</dbReference>
<evidence type="ECO:0000256" key="5">
    <source>
        <dbReference type="ARBA" id="ARBA00023030"/>
    </source>
</evidence>
<dbReference type="PROSITE" id="PS00250">
    <property type="entry name" value="TGF_BETA_1"/>
    <property type="match status" value="1"/>
</dbReference>
<dbReference type="InterPro" id="IPR001111">
    <property type="entry name" value="TGF-b_propeptide"/>
</dbReference>
<feature type="domain" description="TGF-beta family profile" evidence="9">
    <location>
        <begin position="295"/>
        <end position="430"/>
    </location>
</feature>
<dbReference type="PRINTS" id="PR00669">
    <property type="entry name" value="INHIBINA"/>
</dbReference>
<dbReference type="SMART" id="SM00204">
    <property type="entry name" value="TGFB"/>
    <property type="match status" value="1"/>
</dbReference>
<dbReference type="Gene3D" id="2.10.90.10">
    <property type="entry name" value="Cystine-knot cytokines"/>
    <property type="match status" value="1"/>
</dbReference>
<name>A0A2P1DVB0_9BILA</name>
<dbReference type="InterPro" id="IPR015615">
    <property type="entry name" value="TGF-beta-rel"/>
</dbReference>
<dbReference type="InterPro" id="IPR001839">
    <property type="entry name" value="TGF-b_C"/>
</dbReference>
<keyword evidence="5 8" id="KW-0339">Growth factor</keyword>
<dbReference type="Pfam" id="PF00019">
    <property type="entry name" value="TGF_beta"/>
    <property type="match status" value="1"/>
</dbReference>
<dbReference type="PANTHER" id="PTHR11848:SF310">
    <property type="entry name" value="PROTEIN 60A-RELATED"/>
    <property type="match status" value="1"/>
</dbReference>
<keyword evidence="7" id="KW-0325">Glycoprotein</keyword>
<evidence type="ECO:0000256" key="6">
    <source>
        <dbReference type="ARBA" id="ARBA00023157"/>
    </source>
</evidence>
<dbReference type="GO" id="GO:0005615">
    <property type="term" value="C:extracellular space"/>
    <property type="evidence" value="ECO:0007669"/>
    <property type="project" value="TreeGrafter"/>
</dbReference>
<dbReference type="GO" id="GO:0005125">
    <property type="term" value="F:cytokine activity"/>
    <property type="evidence" value="ECO:0007669"/>
    <property type="project" value="TreeGrafter"/>
</dbReference>
<evidence type="ECO:0000256" key="8">
    <source>
        <dbReference type="RuleBase" id="RU000354"/>
    </source>
</evidence>
<keyword evidence="3" id="KW-0964">Secreted</keyword>
<evidence type="ECO:0000313" key="10">
    <source>
        <dbReference type="EMBL" id="AVK72323.1"/>
    </source>
</evidence>
<protein>
    <submittedName>
        <fullName evidence="10">Bone morphogenetic protein Bmp5-8</fullName>
    </submittedName>
</protein>
<reference evidence="10" key="1">
    <citation type="journal article" date="2018" name="Nature">
        <title>Convergent evolution of bilaterian nerve cords.</title>
        <authorList>
            <person name="Martin-Duran J.M."/>
            <person name="Pang K."/>
            <person name="Borve A."/>
            <person name="Le H.S."/>
            <person name="Furu A."/>
            <person name="Cannon J.T."/>
            <person name="Jondelius U."/>
            <person name="Hejnol A."/>
        </authorList>
    </citation>
    <scope>NUCLEOTIDE SEQUENCE</scope>
</reference>
<comment type="subcellular location">
    <subcellularLocation>
        <location evidence="1">Secreted</location>
    </subcellularLocation>
</comment>
<dbReference type="InterPro" id="IPR017948">
    <property type="entry name" value="TGFb_CS"/>
</dbReference>
<dbReference type="PANTHER" id="PTHR11848">
    <property type="entry name" value="TGF-BETA FAMILY"/>
    <property type="match status" value="1"/>
</dbReference>
<accession>A0A2P1DVB0</accession>
<sequence>MKWEHLYVYFCSINIAVTIDIFIRTGNNTVEVDPLTKETSTELENDLLILLGLDSIPKTRTPGSIISGSDFMVEAYKKLANEQKINQFHGDDNTVYRPTDKSISMYRILDWKVLENSDLIVDTPNTVKLNYNTTRRGMSQLYMFHISNVPAGLRLTKCELRVYRNWLDLTRGEYMIVSVHQVVKVKDKAGILRKQLKFLSDVVLGSNDRGWIVFDVKLAVLDWLLHHNSNYGIKLSVKSAKWDKDTIDIVPTKTKLDSEIAGFVGSEGPADRQPFIISYFVDDDVEGSKQMKLKRVRRSARRSTHNVPREDISNWSTDRHQRYSQNSVCQLKSLYVSFADLQWDEWIIAPPGFMSNYCAGKCVFPIELRMNATNHAVIQTLYDTTFPDKLPPTQCAPSELAPINVLYYDDKNNVVLQKYKNMVVRWCGCH</sequence>
<dbReference type="PROSITE" id="PS51362">
    <property type="entry name" value="TGF_BETA_2"/>
    <property type="match status" value="1"/>
</dbReference>
<keyword evidence="6" id="KW-1015">Disulfide bond</keyword>
<dbReference type="SUPFAM" id="SSF57501">
    <property type="entry name" value="Cystine-knot cytokines"/>
    <property type="match status" value="1"/>
</dbReference>
<evidence type="ECO:0000256" key="4">
    <source>
        <dbReference type="ARBA" id="ARBA00022729"/>
    </source>
</evidence>
<dbReference type="FunFam" id="2.10.90.10:FF:000001">
    <property type="entry name" value="Bone morphogenetic protein 4"/>
    <property type="match status" value="1"/>
</dbReference>